<evidence type="ECO:0000256" key="1">
    <source>
        <dbReference type="SAM" id="MobiDB-lite"/>
    </source>
</evidence>
<feature type="compositionally biased region" description="Polar residues" evidence="1">
    <location>
        <begin position="105"/>
        <end position="116"/>
    </location>
</feature>
<protein>
    <submittedName>
        <fullName evidence="2">Uncharacterized protein</fullName>
    </submittedName>
</protein>
<keyword evidence="3" id="KW-1185">Reference proteome</keyword>
<feature type="region of interest" description="Disordered" evidence="1">
    <location>
        <begin position="1"/>
        <end position="264"/>
    </location>
</feature>
<reference evidence="2 3" key="1">
    <citation type="submission" date="2017-04" db="EMBL/GenBank/DDBJ databases">
        <title>Genome sequencing of [Candida] sorbophila.</title>
        <authorList>
            <person name="Ahn J.O."/>
        </authorList>
    </citation>
    <scope>NUCLEOTIDE SEQUENCE [LARGE SCALE GENOMIC DNA]</scope>
    <source>
        <strain evidence="2 3">DS02</strain>
    </source>
</reference>
<feature type="compositionally biased region" description="Low complexity" evidence="1">
    <location>
        <begin position="42"/>
        <end position="54"/>
    </location>
</feature>
<dbReference type="RefSeq" id="XP_024665196.1">
    <property type="nucleotide sequence ID" value="XM_024809428.1"/>
</dbReference>
<feature type="region of interest" description="Disordered" evidence="1">
    <location>
        <begin position="520"/>
        <end position="585"/>
    </location>
</feature>
<feature type="compositionally biased region" description="Polar residues" evidence="1">
    <location>
        <begin position="76"/>
        <end position="89"/>
    </location>
</feature>
<feature type="region of interest" description="Disordered" evidence="1">
    <location>
        <begin position="279"/>
        <end position="465"/>
    </location>
</feature>
<feature type="compositionally biased region" description="Polar residues" evidence="1">
    <location>
        <begin position="520"/>
        <end position="537"/>
    </location>
</feature>
<dbReference type="GeneID" id="36516619"/>
<gene>
    <name evidence="2" type="ORF">B9G98_02871</name>
</gene>
<proteinExistence type="predicted"/>
<feature type="compositionally biased region" description="Low complexity" evidence="1">
    <location>
        <begin position="374"/>
        <end position="383"/>
    </location>
</feature>
<evidence type="ECO:0000313" key="3">
    <source>
        <dbReference type="Proteomes" id="UP000238350"/>
    </source>
</evidence>
<feature type="compositionally biased region" description="Low complexity" evidence="1">
    <location>
        <begin position="305"/>
        <end position="321"/>
    </location>
</feature>
<feature type="compositionally biased region" description="Low complexity" evidence="1">
    <location>
        <begin position="163"/>
        <end position="183"/>
    </location>
</feature>
<dbReference type="Proteomes" id="UP000238350">
    <property type="component" value="Unassembled WGS sequence"/>
</dbReference>
<accession>A0A2T0FJT8</accession>
<name>A0A2T0FJT8_9ASCO</name>
<feature type="compositionally biased region" description="Basic and acidic residues" evidence="1">
    <location>
        <begin position="553"/>
        <end position="576"/>
    </location>
</feature>
<dbReference type="EMBL" id="NDIQ01000021">
    <property type="protein sequence ID" value="PRT55251.1"/>
    <property type="molecule type" value="Genomic_DNA"/>
</dbReference>
<organism evidence="2 3">
    <name type="scientific">Wickerhamiella sorbophila</name>
    <dbReference type="NCBI Taxonomy" id="45607"/>
    <lineage>
        <taxon>Eukaryota</taxon>
        <taxon>Fungi</taxon>
        <taxon>Dikarya</taxon>
        <taxon>Ascomycota</taxon>
        <taxon>Saccharomycotina</taxon>
        <taxon>Dipodascomycetes</taxon>
        <taxon>Dipodascales</taxon>
        <taxon>Trichomonascaceae</taxon>
        <taxon>Wickerhamiella</taxon>
    </lineage>
</organism>
<dbReference type="AlphaFoldDB" id="A0A2T0FJT8"/>
<feature type="compositionally biased region" description="Low complexity" evidence="1">
    <location>
        <begin position="145"/>
        <end position="156"/>
    </location>
</feature>
<feature type="compositionally biased region" description="Polar residues" evidence="1">
    <location>
        <begin position="337"/>
        <end position="351"/>
    </location>
</feature>
<sequence length="585" mass="63948">MSLPVSAPPFCASQAEDSQFTSPDRDRADLNGSVKGPMFAPSRRTSSLHSRSLSQPTDALGIQRLDQRRDSETSHCRTSSSPSCQTFAHDSSPKIPELSPKRLSRQFNASLYSESVDSPRLSMDFNRPTPPLQSPSRASARHSRTLSSSSSTSVSRILNGSELSTSRSHSRQLSSVSLHSNSSDLRRPSQELFARSLQPRQYNFPENYESPPLSESFHKESTPEEQNTYHADVRKPPPMVSKRQYRHSQALPKQNVPGSPLREQAPQMTSVWLDDDFSKLNRSKSSATKPRSAPPQVHRKHASVSESPRTPMSPSTSRSQSKVFAPSDAATRLAAATSINAPSPVEQSPKSRTPRSLRRLIGSLSPLRFSPRKSASPQSQAPPQAAPPQPEKTKRKPNKAPTPPVASPEAARSPKSLQSAIDFNGAHKNLSRPRPSSMVFPPTRPGLASPAGPNRPARPSPNELLDATDMRRLSTDFNRRSIVYSPVIPQSPTFMTSPQIGSTSSPKMAGVDRRCMSAVSTLSNGSDPSTHSGSRTSLLVDGNLASRSPRIAHPTDQDGLRIRNDPEKLHHQDPRPVSESAETWI</sequence>
<feature type="compositionally biased region" description="Basic and acidic residues" evidence="1">
    <location>
        <begin position="65"/>
        <end position="75"/>
    </location>
</feature>
<comment type="caution">
    <text evidence="2">The sequence shown here is derived from an EMBL/GenBank/DDBJ whole genome shotgun (WGS) entry which is preliminary data.</text>
</comment>
<evidence type="ECO:0000313" key="2">
    <source>
        <dbReference type="EMBL" id="PRT55251.1"/>
    </source>
</evidence>